<feature type="region of interest" description="Disordered" evidence="1">
    <location>
        <begin position="35"/>
        <end position="75"/>
    </location>
</feature>
<keyword evidence="3" id="KW-1185">Reference proteome</keyword>
<dbReference type="EMBL" id="BQKI01000008">
    <property type="protein sequence ID" value="GJN00883.1"/>
    <property type="molecule type" value="Genomic_DNA"/>
</dbReference>
<name>A0AAV5CQW8_ELECO</name>
<reference evidence="2" key="2">
    <citation type="submission" date="2021-12" db="EMBL/GenBank/DDBJ databases">
        <title>Resequencing data analysis of finger millet.</title>
        <authorList>
            <person name="Hatakeyama M."/>
            <person name="Aluri S."/>
            <person name="Balachadran M.T."/>
            <person name="Sivarajan S.R."/>
            <person name="Poveda L."/>
            <person name="Shimizu-Inatsugi R."/>
            <person name="Schlapbach R."/>
            <person name="Sreeman S.M."/>
            <person name="Shimizu K.K."/>
        </authorList>
    </citation>
    <scope>NUCLEOTIDE SEQUENCE</scope>
</reference>
<dbReference type="AlphaFoldDB" id="A0AAV5CQW8"/>
<reference evidence="2" key="1">
    <citation type="journal article" date="2018" name="DNA Res.">
        <title>Multiple hybrid de novo genome assembly of finger millet, an orphan allotetraploid crop.</title>
        <authorList>
            <person name="Hatakeyama M."/>
            <person name="Aluri S."/>
            <person name="Balachadran M.T."/>
            <person name="Sivarajan S.R."/>
            <person name="Patrignani A."/>
            <person name="Gruter S."/>
            <person name="Poveda L."/>
            <person name="Shimizu-Inatsugi R."/>
            <person name="Baeten J."/>
            <person name="Francoijs K.J."/>
            <person name="Nataraja K.N."/>
            <person name="Reddy Y.A.N."/>
            <person name="Phadnis S."/>
            <person name="Ravikumar R.L."/>
            <person name="Schlapbach R."/>
            <person name="Sreeman S.M."/>
            <person name="Shimizu K.K."/>
        </authorList>
    </citation>
    <scope>NUCLEOTIDE SEQUENCE</scope>
</reference>
<evidence type="ECO:0000313" key="3">
    <source>
        <dbReference type="Proteomes" id="UP001054889"/>
    </source>
</evidence>
<feature type="compositionally biased region" description="Low complexity" evidence="1">
    <location>
        <begin position="35"/>
        <end position="46"/>
    </location>
</feature>
<evidence type="ECO:0000313" key="2">
    <source>
        <dbReference type="EMBL" id="GJN00883.1"/>
    </source>
</evidence>
<comment type="caution">
    <text evidence="2">The sequence shown here is derived from an EMBL/GenBank/DDBJ whole genome shotgun (WGS) entry which is preliminary data.</text>
</comment>
<organism evidence="2 3">
    <name type="scientific">Eleusine coracana subsp. coracana</name>
    <dbReference type="NCBI Taxonomy" id="191504"/>
    <lineage>
        <taxon>Eukaryota</taxon>
        <taxon>Viridiplantae</taxon>
        <taxon>Streptophyta</taxon>
        <taxon>Embryophyta</taxon>
        <taxon>Tracheophyta</taxon>
        <taxon>Spermatophyta</taxon>
        <taxon>Magnoliopsida</taxon>
        <taxon>Liliopsida</taxon>
        <taxon>Poales</taxon>
        <taxon>Poaceae</taxon>
        <taxon>PACMAD clade</taxon>
        <taxon>Chloridoideae</taxon>
        <taxon>Cynodonteae</taxon>
        <taxon>Eleusininae</taxon>
        <taxon>Eleusine</taxon>
    </lineage>
</organism>
<protein>
    <submittedName>
        <fullName evidence="2">Uncharacterized protein</fullName>
    </submittedName>
</protein>
<proteinExistence type="predicted"/>
<dbReference type="Proteomes" id="UP001054889">
    <property type="component" value="Unassembled WGS sequence"/>
</dbReference>
<accession>A0AAV5CQW8</accession>
<sequence length="75" mass="7946">MLLLILTTVSRCHCEPDYRGAVVITARRMLVAGSSTTSSAALPTASMRVPQPGRAAAMYSESKRPSPGGPDPQHH</sequence>
<gene>
    <name evidence="2" type="primary">ga18105</name>
    <name evidence="2" type="ORF">PR202_ga18105</name>
</gene>
<evidence type="ECO:0000256" key="1">
    <source>
        <dbReference type="SAM" id="MobiDB-lite"/>
    </source>
</evidence>